<dbReference type="RefSeq" id="WP_120542913.1">
    <property type="nucleotide sequence ID" value="NZ_RAVZ01000174.1"/>
</dbReference>
<dbReference type="PANTHER" id="PTHR43080">
    <property type="entry name" value="CBS DOMAIN-CONTAINING PROTEIN CBSX3, MITOCHONDRIAL"/>
    <property type="match status" value="1"/>
</dbReference>
<evidence type="ECO:0000256" key="1">
    <source>
        <dbReference type="ARBA" id="ARBA00023122"/>
    </source>
</evidence>
<evidence type="ECO:0000313" key="5">
    <source>
        <dbReference type="EMBL" id="RKG83691.1"/>
    </source>
</evidence>
<dbReference type="InterPro" id="IPR046342">
    <property type="entry name" value="CBS_dom_sf"/>
</dbReference>
<evidence type="ECO:0000259" key="4">
    <source>
        <dbReference type="PROSITE" id="PS51371"/>
    </source>
</evidence>
<reference evidence="6" key="1">
    <citation type="submission" date="2018-09" db="EMBL/GenBank/DDBJ databases">
        <authorList>
            <person name="Livingstone P.G."/>
            <person name="Whitworth D.E."/>
        </authorList>
    </citation>
    <scope>NUCLEOTIDE SEQUENCE [LARGE SCALE GENOMIC DNA]</scope>
    <source>
        <strain evidence="6">CA054A</strain>
    </source>
</reference>
<comment type="caution">
    <text evidence="5">The sequence shown here is derived from an EMBL/GenBank/DDBJ whole genome shotgun (WGS) entry which is preliminary data.</text>
</comment>
<organism evidence="5 6">
    <name type="scientific">Corallococcus terminator</name>
    <dbReference type="NCBI Taxonomy" id="2316733"/>
    <lineage>
        <taxon>Bacteria</taxon>
        <taxon>Pseudomonadati</taxon>
        <taxon>Myxococcota</taxon>
        <taxon>Myxococcia</taxon>
        <taxon>Myxococcales</taxon>
        <taxon>Cystobacterineae</taxon>
        <taxon>Myxococcaceae</taxon>
        <taxon>Corallococcus</taxon>
    </lineage>
</organism>
<sequence>MGTKDYSNGNGRQDLGRADRSTPPTDAMATHRPPDAAPPGSRERAESDVSGWNPARDEEPAARQGRFHRAAAWRLGQVRTDVDDTGAWREDREGEHGGSVGPYGRDDRDVRSATGQWPRERDGRNTRSATGQRPYDRDAGDARSTAAQDTPGRDDQDPRSVAVQSPYKRDDPDGRSAARQEARDREEQYARSTATQLPGSTMGDQELEMQPQRADYRDWDRTGYGGEEPLLRDRRPQVPREQPARSTPAPSSRRRWQREPLTARDIMTRAVRTARRDSTLREVAQLMKDEDCGVVPIVDAEGRLLGLVTDRDLALRAFAGGRAVDGLRAADVMTEDIEVVLPEENLHGVIDLMGRRQVRRVPVVEPDDRLVGIIALGDIASRADQDEELQDALERISSRRSFWSRLR</sequence>
<keyword evidence="1 2" id="KW-0129">CBS domain</keyword>
<dbReference type="SUPFAM" id="SSF54631">
    <property type="entry name" value="CBS-domain pair"/>
    <property type="match status" value="1"/>
</dbReference>
<dbReference type="EMBL" id="RAVZ01000174">
    <property type="protein sequence ID" value="RKG83691.1"/>
    <property type="molecule type" value="Genomic_DNA"/>
</dbReference>
<feature type="domain" description="CBS" evidence="4">
    <location>
        <begin position="267"/>
        <end position="324"/>
    </location>
</feature>
<dbReference type="Gene3D" id="3.10.580.10">
    <property type="entry name" value="CBS-domain"/>
    <property type="match status" value="1"/>
</dbReference>
<gene>
    <name evidence="5" type="ORF">D7V88_23655</name>
</gene>
<feature type="compositionally biased region" description="Basic and acidic residues" evidence="3">
    <location>
        <begin position="167"/>
        <end position="189"/>
    </location>
</feature>
<evidence type="ECO:0000256" key="3">
    <source>
        <dbReference type="SAM" id="MobiDB-lite"/>
    </source>
</evidence>
<protein>
    <submittedName>
        <fullName evidence="5">CBS domain-containing protein</fullName>
    </submittedName>
</protein>
<evidence type="ECO:0000256" key="2">
    <source>
        <dbReference type="PROSITE-ProRule" id="PRU00703"/>
    </source>
</evidence>
<dbReference type="PROSITE" id="PS51371">
    <property type="entry name" value="CBS"/>
    <property type="match status" value="2"/>
</dbReference>
<dbReference type="PANTHER" id="PTHR43080:SF2">
    <property type="entry name" value="CBS DOMAIN-CONTAINING PROTEIN"/>
    <property type="match status" value="1"/>
</dbReference>
<feature type="compositionally biased region" description="Polar residues" evidence="3">
    <location>
        <begin position="190"/>
        <end position="203"/>
    </location>
</feature>
<evidence type="ECO:0000313" key="6">
    <source>
        <dbReference type="Proteomes" id="UP000268094"/>
    </source>
</evidence>
<feature type="region of interest" description="Disordered" evidence="3">
    <location>
        <begin position="1"/>
        <end position="261"/>
    </location>
</feature>
<dbReference type="InterPro" id="IPR000644">
    <property type="entry name" value="CBS_dom"/>
</dbReference>
<accession>A0A3A8IZD0</accession>
<dbReference type="AlphaFoldDB" id="A0A3A8IZD0"/>
<keyword evidence="6" id="KW-1185">Reference proteome</keyword>
<dbReference type="Proteomes" id="UP000268094">
    <property type="component" value="Unassembled WGS sequence"/>
</dbReference>
<proteinExistence type="predicted"/>
<dbReference type="Pfam" id="PF00571">
    <property type="entry name" value="CBS"/>
    <property type="match status" value="2"/>
</dbReference>
<dbReference type="SMART" id="SM00116">
    <property type="entry name" value="CBS"/>
    <property type="match status" value="2"/>
</dbReference>
<dbReference type="InterPro" id="IPR051257">
    <property type="entry name" value="Diverse_CBS-Domain"/>
</dbReference>
<feature type="compositionally biased region" description="Basic and acidic residues" evidence="3">
    <location>
        <begin position="229"/>
        <end position="238"/>
    </location>
</feature>
<name>A0A3A8IZD0_9BACT</name>
<feature type="compositionally biased region" description="Polar residues" evidence="3">
    <location>
        <begin position="1"/>
        <end position="11"/>
    </location>
</feature>
<dbReference type="OrthoDB" id="9802114at2"/>
<feature type="domain" description="CBS" evidence="4">
    <location>
        <begin position="333"/>
        <end position="389"/>
    </location>
</feature>
<feature type="compositionally biased region" description="Basic and acidic residues" evidence="3">
    <location>
        <begin position="80"/>
        <end position="96"/>
    </location>
</feature>